<keyword evidence="2" id="KW-1185">Reference proteome</keyword>
<evidence type="ECO:0000313" key="1">
    <source>
        <dbReference type="EMBL" id="MED6233010.1"/>
    </source>
</evidence>
<comment type="caution">
    <text evidence="1">The sequence shown here is derived from an EMBL/GenBank/DDBJ whole genome shotgun (WGS) entry which is preliminary data.</text>
</comment>
<dbReference type="Proteomes" id="UP001345963">
    <property type="component" value="Unassembled WGS sequence"/>
</dbReference>
<reference evidence="1 2" key="1">
    <citation type="submission" date="2021-07" db="EMBL/GenBank/DDBJ databases">
        <authorList>
            <person name="Palmer J.M."/>
        </authorList>
    </citation>
    <scope>NUCLEOTIDE SEQUENCE [LARGE SCALE GENOMIC DNA]</scope>
    <source>
        <strain evidence="1 2">AT_MEX2019</strain>
        <tissue evidence="1">Muscle</tissue>
    </source>
</reference>
<evidence type="ECO:0000313" key="2">
    <source>
        <dbReference type="Proteomes" id="UP001345963"/>
    </source>
</evidence>
<name>A0ABU7A6F9_9TELE</name>
<proteinExistence type="predicted"/>
<sequence>MREGAGKKNSHKMLPHRFYCCFFYYLQLKKVINKSLRFFSSQETATDFISPKLYLESFTTDRDQNVSVTTANICVLCQDVALLTHFIIPQNNCFTPNLNTPLGRNTSFVIKKMLVEIVHQMCAEGAKAEKWRWVGERCEEEQEHLDSSRQVVLVF</sequence>
<dbReference type="EMBL" id="JAHUTI010001637">
    <property type="protein sequence ID" value="MED6233010.1"/>
    <property type="molecule type" value="Genomic_DNA"/>
</dbReference>
<accession>A0ABU7A6F9</accession>
<gene>
    <name evidence="1" type="ORF">ATANTOWER_005692</name>
</gene>
<protein>
    <submittedName>
        <fullName evidence="1">Uncharacterized protein</fullName>
    </submittedName>
</protein>
<organism evidence="1 2">
    <name type="scientific">Ataeniobius toweri</name>
    <dbReference type="NCBI Taxonomy" id="208326"/>
    <lineage>
        <taxon>Eukaryota</taxon>
        <taxon>Metazoa</taxon>
        <taxon>Chordata</taxon>
        <taxon>Craniata</taxon>
        <taxon>Vertebrata</taxon>
        <taxon>Euteleostomi</taxon>
        <taxon>Actinopterygii</taxon>
        <taxon>Neopterygii</taxon>
        <taxon>Teleostei</taxon>
        <taxon>Neoteleostei</taxon>
        <taxon>Acanthomorphata</taxon>
        <taxon>Ovalentaria</taxon>
        <taxon>Atherinomorphae</taxon>
        <taxon>Cyprinodontiformes</taxon>
        <taxon>Goodeidae</taxon>
        <taxon>Ataeniobius</taxon>
    </lineage>
</organism>